<keyword evidence="3" id="KW-1185">Reference proteome</keyword>
<reference evidence="3" key="1">
    <citation type="journal article" date="2005" name="Nature">
        <title>Sequencing of Aspergillus nidulans and comparative analysis with A. fumigatus and A. oryzae.</title>
        <authorList>
            <person name="Galagan J.E."/>
            <person name="Calvo S.E."/>
            <person name="Cuomo C."/>
            <person name="Ma L.J."/>
            <person name="Wortman J.R."/>
            <person name="Batzoglou S."/>
            <person name="Lee S.I."/>
            <person name="Basturkmen M."/>
            <person name="Spevak C.C."/>
            <person name="Clutterbuck J."/>
            <person name="Kapitonov V."/>
            <person name="Jurka J."/>
            <person name="Scazzocchio C."/>
            <person name="Farman M."/>
            <person name="Butler J."/>
            <person name="Purcell S."/>
            <person name="Harris S."/>
            <person name="Braus G.H."/>
            <person name="Draht O."/>
            <person name="Busch S."/>
            <person name="D'Enfert C."/>
            <person name="Bouchier C."/>
            <person name="Goldman G.H."/>
            <person name="Bell-Pedersen D."/>
            <person name="Griffiths-Jones S."/>
            <person name="Doonan J.H."/>
            <person name="Yu J."/>
            <person name="Vienken K."/>
            <person name="Pain A."/>
            <person name="Freitag M."/>
            <person name="Selker E.U."/>
            <person name="Archer D.B."/>
            <person name="Penalva M.A."/>
            <person name="Oakley B.R."/>
            <person name="Momany M."/>
            <person name="Tanaka T."/>
            <person name="Kumagai T."/>
            <person name="Asai K."/>
            <person name="Machida M."/>
            <person name="Nierman W.C."/>
            <person name="Denning D.W."/>
            <person name="Caddick M."/>
            <person name="Hynes M."/>
            <person name="Paoletti M."/>
            <person name="Fischer R."/>
            <person name="Miller B."/>
            <person name="Dyer P."/>
            <person name="Sachs M.S."/>
            <person name="Osmani S.A."/>
            <person name="Birren B.W."/>
        </authorList>
    </citation>
    <scope>NUCLEOTIDE SEQUENCE [LARGE SCALE GENOMIC DNA]</scope>
    <source>
        <strain evidence="3">FGSC A4 / ATCC 38163 / CBS 112.46 / NRRL 194 / M139</strain>
    </source>
</reference>
<dbReference type="STRING" id="227321.Q5BAB0"/>
<keyword evidence="1" id="KW-0472">Membrane</keyword>
<evidence type="ECO:0000313" key="2">
    <source>
        <dbReference type="EMBL" id="CBF87016.1"/>
    </source>
</evidence>
<sequence>MATHNQISDQCQWSYPEVFTTQAVEEPTAEPASYHLHSTLTIMASNFDPWNQTITFRLEDGTPFDISVDYLDGILQYSIRACVNYAAQLGASVILFVILVLLTRAEKRASCLFWLNSLALLLNFARLLCDVLFFTGNFVRIYTLISADESRVTASDLATSIVGAIMTALLLTTIEISLVLQVQVVCSNLRRIYRRALLCVSAVVATATIAIRYSLLAVNIRAILEFSDPTTYNWLESLATVALTISICYFCVIFVTKLGFAIRLRRKLGLSELGPMKVVFIMGCQTLVIPGKRTLSSLIPPVIVSITHYVSDVPELQTNVLTIVALSLPLSSIWAGTTIDKPVTHSNVRNLWQILSFSGYRPKQSTYIATTTTATTNAKQCTHCYSESRLLTEKESGRNNDTSSKSSSQYGIAVEHDISVRSARRESFDV</sequence>
<dbReference type="GO" id="GO:0038038">
    <property type="term" value="C:G protein-coupled receptor homodimeric complex"/>
    <property type="evidence" value="ECO:0000318"/>
    <property type="project" value="GO_Central"/>
</dbReference>
<dbReference type="RefSeq" id="XP_660124.1">
    <property type="nucleotide sequence ID" value="XM_655032.1"/>
</dbReference>
<dbReference type="OrthoDB" id="5402633at2759"/>
<keyword evidence="1" id="KW-1133">Transmembrane helix</keyword>
<dbReference type="PANTHER" id="PTHR28009">
    <property type="entry name" value="PHEROMONE ALPHA FACTOR RECEPTOR"/>
    <property type="match status" value="1"/>
</dbReference>
<dbReference type="Pfam" id="PF02116">
    <property type="entry name" value="STE2"/>
    <property type="match status" value="1"/>
</dbReference>
<dbReference type="OMA" id="VSICYFS"/>
<dbReference type="KEGG" id="ani:ANIA_02520"/>
<feature type="transmembrane region" description="Helical" evidence="1">
    <location>
        <begin position="85"/>
        <end position="103"/>
    </location>
</feature>
<dbReference type="Proteomes" id="UP000000560">
    <property type="component" value="Chromosome VII"/>
</dbReference>
<protein>
    <submittedName>
        <fullName evidence="2">Uncharacterized protein</fullName>
    </submittedName>
</protein>
<dbReference type="HOGENOM" id="CLU_035056_1_1_1"/>
<dbReference type="EMBL" id="BN001307">
    <property type="protein sequence ID" value="CBF87016.1"/>
    <property type="molecule type" value="Genomic_DNA"/>
</dbReference>
<name>Q5BAB0_EMENI</name>
<keyword evidence="2" id="KW-0675">Receptor</keyword>
<organism evidence="2 3">
    <name type="scientific">Emericella nidulans (strain FGSC A4 / ATCC 38163 / CBS 112.46 / NRRL 194 / M139)</name>
    <name type="common">Aspergillus nidulans</name>
    <dbReference type="NCBI Taxonomy" id="227321"/>
    <lineage>
        <taxon>Eukaryota</taxon>
        <taxon>Fungi</taxon>
        <taxon>Dikarya</taxon>
        <taxon>Ascomycota</taxon>
        <taxon>Pezizomycotina</taxon>
        <taxon>Eurotiomycetes</taxon>
        <taxon>Eurotiomycetidae</taxon>
        <taxon>Eurotiales</taxon>
        <taxon>Aspergillaceae</taxon>
        <taxon>Aspergillus</taxon>
        <taxon>Aspergillus subgen. Nidulantes</taxon>
    </lineage>
</organism>
<dbReference type="GO" id="GO:0000750">
    <property type="term" value="P:pheromone-dependent signal transduction involved in conjugation with cellular fusion"/>
    <property type="evidence" value="ECO:0000318"/>
    <property type="project" value="GO_Central"/>
</dbReference>
<feature type="transmembrane region" description="Helical" evidence="1">
    <location>
        <begin position="238"/>
        <end position="260"/>
    </location>
</feature>
<dbReference type="Gene3D" id="1.10.287.920">
    <property type="entry name" value="Pheromone alpha factor receptor"/>
    <property type="match status" value="1"/>
</dbReference>
<dbReference type="InterPro" id="IPR027458">
    <property type="entry name" value="STE2_TM1-TM2_sf"/>
</dbReference>
<evidence type="ECO:0000256" key="1">
    <source>
        <dbReference type="SAM" id="Phobius"/>
    </source>
</evidence>
<dbReference type="GeneID" id="2875054"/>
<dbReference type="PRINTS" id="PR00250">
    <property type="entry name" value="GPCRSTE2"/>
</dbReference>
<dbReference type="InParanoid" id="Q5BAB0"/>
<dbReference type="GO" id="GO:0004932">
    <property type="term" value="F:mating-type factor pheromone receptor activity"/>
    <property type="evidence" value="ECO:0000318"/>
    <property type="project" value="GO_Central"/>
</dbReference>
<dbReference type="SMR" id="Q5BAB0"/>
<accession>Q5BAB0</accession>
<dbReference type="PANTHER" id="PTHR28009:SF1">
    <property type="entry name" value="PHEROMONE ALPHA FACTOR RECEPTOR"/>
    <property type="match status" value="1"/>
</dbReference>
<keyword evidence="1" id="KW-0812">Transmembrane</keyword>
<dbReference type="CDD" id="cd14939">
    <property type="entry name" value="7tmD_STE2"/>
    <property type="match status" value="1"/>
</dbReference>
<dbReference type="AlphaFoldDB" id="Q5BAB0"/>
<proteinExistence type="predicted"/>
<gene>
    <name evidence="2" type="primary">preB</name>
    <name evidence="2" type="ORF">ANIA_02520</name>
</gene>
<reference evidence="3" key="2">
    <citation type="journal article" date="2009" name="Fungal Genet. Biol.">
        <title>The 2008 update of the Aspergillus nidulans genome annotation: a community effort.</title>
        <authorList>
            <person name="Wortman J.R."/>
            <person name="Gilsenan J.M."/>
            <person name="Joardar V."/>
            <person name="Deegan J."/>
            <person name="Clutterbuck J."/>
            <person name="Andersen M.R."/>
            <person name="Archer D."/>
            <person name="Bencina M."/>
            <person name="Braus G."/>
            <person name="Coutinho P."/>
            <person name="von Dohren H."/>
            <person name="Doonan J."/>
            <person name="Driessen A.J."/>
            <person name="Durek P."/>
            <person name="Espeso E."/>
            <person name="Fekete E."/>
            <person name="Flipphi M."/>
            <person name="Estrada C.G."/>
            <person name="Geysens S."/>
            <person name="Goldman G."/>
            <person name="de Groot P.W."/>
            <person name="Hansen K."/>
            <person name="Harris S.D."/>
            <person name="Heinekamp T."/>
            <person name="Helmstaedt K."/>
            <person name="Henrissat B."/>
            <person name="Hofmann G."/>
            <person name="Homan T."/>
            <person name="Horio T."/>
            <person name="Horiuchi H."/>
            <person name="James S."/>
            <person name="Jones M."/>
            <person name="Karaffa L."/>
            <person name="Karanyi Z."/>
            <person name="Kato M."/>
            <person name="Keller N."/>
            <person name="Kelly D.E."/>
            <person name="Kiel J.A."/>
            <person name="Kim J.M."/>
            <person name="van der Klei I.J."/>
            <person name="Klis F.M."/>
            <person name="Kovalchuk A."/>
            <person name="Krasevec N."/>
            <person name="Kubicek C.P."/>
            <person name="Liu B."/>
            <person name="Maccabe A."/>
            <person name="Meyer V."/>
            <person name="Mirabito P."/>
            <person name="Miskei M."/>
            <person name="Mos M."/>
            <person name="Mullins J."/>
            <person name="Nelson D.R."/>
            <person name="Nielsen J."/>
            <person name="Oakley B.R."/>
            <person name="Osmani S.A."/>
            <person name="Pakula T."/>
            <person name="Paszewski A."/>
            <person name="Paulsen I."/>
            <person name="Pilsyk S."/>
            <person name="Pocsi I."/>
            <person name="Punt P.J."/>
            <person name="Ram A.F."/>
            <person name="Ren Q."/>
            <person name="Robellet X."/>
            <person name="Robson G."/>
            <person name="Seiboth B."/>
            <person name="van Solingen P."/>
            <person name="Specht T."/>
            <person name="Sun J."/>
            <person name="Taheri-Talesh N."/>
            <person name="Takeshita N."/>
            <person name="Ussery D."/>
            <person name="vanKuyk P.A."/>
            <person name="Visser H."/>
            <person name="van de Vondervoort P.J."/>
            <person name="de Vries R.P."/>
            <person name="Walton J."/>
            <person name="Xiang X."/>
            <person name="Xiong Y."/>
            <person name="Zeng A.P."/>
            <person name="Brandt B.W."/>
            <person name="Cornell M.J."/>
            <person name="van den Hondel C.A."/>
            <person name="Visser J."/>
            <person name="Oliver S.G."/>
            <person name="Turner G."/>
        </authorList>
    </citation>
    <scope>GENOME REANNOTATION</scope>
    <source>
        <strain evidence="3">FGSC A4 / ATCC 38163 / CBS 112.46 / NRRL 194 / M139</strain>
    </source>
</reference>
<evidence type="ECO:0000313" key="3">
    <source>
        <dbReference type="Proteomes" id="UP000000560"/>
    </source>
</evidence>
<dbReference type="eggNOG" id="ENOG502QTV4">
    <property type="taxonomic scope" value="Eukaryota"/>
</dbReference>
<accession>C8VPJ9</accession>
<feature type="transmembrane region" description="Helical" evidence="1">
    <location>
        <begin position="157"/>
        <end position="180"/>
    </location>
</feature>
<dbReference type="InterPro" id="IPR000366">
    <property type="entry name" value="GPCR_STE2"/>
</dbReference>
<dbReference type="FunCoup" id="Q5BAB0">
    <property type="interactions" value="79"/>
</dbReference>
<feature type="transmembrane region" description="Helical" evidence="1">
    <location>
        <begin position="192"/>
        <end position="218"/>
    </location>
</feature>